<evidence type="ECO:0000259" key="9">
    <source>
        <dbReference type="Pfam" id="PF13844"/>
    </source>
</evidence>
<feature type="repeat" description="TPR" evidence="8">
    <location>
        <begin position="354"/>
        <end position="387"/>
    </location>
</feature>
<dbReference type="SUPFAM" id="SSF48452">
    <property type="entry name" value="TPR-like"/>
    <property type="match status" value="2"/>
</dbReference>
<dbReference type="Gene3D" id="1.25.40.10">
    <property type="entry name" value="Tetratricopeptide repeat domain"/>
    <property type="match status" value="2"/>
</dbReference>
<keyword evidence="4 10" id="KW-0328">Glycosyltransferase</keyword>
<dbReference type="AlphaFoldDB" id="A0A1S7LEP9"/>
<dbReference type="Pfam" id="PF14559">
    <property type="entry name" value="TPR_19"/>
    <property type="match status" value="1"/>
</dbReference>
<dbReference type="PROSITE" id="PS50005">
    <property type="entry name" value="TPR"/>
    <property type="match status" value="4"/>
</dbReference>
<reference evidence="10" key="1">
    <citation type="submission" date="2015-04" db="EMBL/GenBank/DDBJ databases">
        <authorList>
            <person name="Syromyatnikov M.Y."/>
            <person name="Popov V.N."/>
        </authorList>
    </citation>
    <scope>NUCLEOTIDE SEQUENCE</scope>
    <source>
        <strain evidence="10">MO-1</strain>
    </source>
</reference>
<feature type="domain" description="O-GlcNAc transferase C-terminal" evidence="9">
    <location>
        <begin position="671"/>
        <end position="857"/>
    </location>
</feature>
<dbReference type="Gene3D" id="3.40.50.2000">
    <property type="entry name" value="Glycogen Phosphorylase B"/>
    <property type="match status" value="1"/>
</dbReference>
<keyword evidence="7 8" id="KW-0802">TPR repeat</keyword>
<keyword evidence="6" id="KW-0677">Repeat</keyword>
<proteinExistence type="inferred from homology"/>
<comment type="pathway">
    <text evidence="1">Protein modification; protein glycosylation.</text>
</comment>
<dbReference type="EC" id="2.4.1.255" evidence="3"/>
<gene>
    <name evidence="10" type="ORF">MAGMO_1249</name>
</gene>
<feature type="repeat" description="TPR" evidence="8">
    <location>
        <begin position="388"/>
        <end position="421"/>
    </location>
</feature>
<dbReference type="InterPro" id="IPR019734">
    <property type="entry name" value="TPR_rpt"/>
</dbReference>
<dbReference type="PANTHER" id="PTHR44366">
    <property type="entry name" value="UDP-N-ACETYLGLUCOSAMINE--PEPTIDE N-ACETYLGLUCOSAMINYLTRANSFERASE 110 KDA SUBUNIT"/>
    <property type="match status" value="1"/>
</dbReference>
<keyword evidence="5 10" id="KW-0808">Transferase</keyword>
<dbReference type="Pfam" id="PF13844">
    <property type="entry name" value="Glyco_transf_41"/>
    <property type="match status" value="2"/>
</dbReference>
<feature type="domain" description="O-GlcNAc transferase C-terminal" evidence="9">
    <location>
        <begin position="491"/>
        <end position="662"/>
    </location>
</feature>
<evidence type="ECO:0000313" key="10">
    <source>
        <dbReference type="EMBL" id="CRH05442.1"/>
    </source>
</evidence>
<dbReference type="Pfam" id="PF13174">
    <property type="entry name" value="TPR_6"/>
    <property type="match status" value="2"/>
</dbReference>
<dbReference type="PANTHER" id="PTHR44366:SF1">
    <property type="entry name" value="UDP-N-ACETYLGLUCOSAMINE--PEPTIDE N-ACETYLGLUCOSAMINYLTRANSFERASE 110 KDA SUBUNIT"/>
    <property type="match status" value="1"/>
</dbReference>
<evidence type="ECO:0000256" key="4">
    <source>
        <dbReference type="ARBA" id="ARBA00022676"/>
    </source>
</evidence>
<evidence type="ECO:0000256" key="5">
    <source>
        <dbReference type="ARBA" id="ARBA00022679"/>
    </source>
</evidence>
<evidence type="ECO:0000256" key="1">
    <source>
        <dbReference type="ARBA" id="ARBA00004922"/>
    </source>
</evidence>
<name>A0A1S7LEP9_MAGMO</name>
<dbReference type="SMART" id="SM00028">
    <property type="entry name" value="TPR"/>
    <property type="match status" value="10"/>
</dbReference>
<dbReference type="EMBL" id="LO017727">
    <property type="protein sequence ID" value="CRH05442.1"/>
    <property type="molecule type" value="Genomic_DNA"/>
</dbReference>
<dbReference type="GO" id="GO:0006493">
    <property type="term" value="P:protein O-linked glycosylation"/>
    <property type="evidence" value="ECO:0007669"/>
    <property type="project" value="InterPro"/>
</dbReference>
<feature type="repeat" description="TPR" evidence="8">
    <location>
        <begin position="252"/>
        <end position="285"/>
    </location>
</feature>
<evidence type="ECO:0000256" key="3">
    <source>
        <dbReference type="ARBA" id="ARBA00011970"/>
    </source>
</evidence>
<dbReference type="Gene3D" id="3.40.50.11380">
    <property type="match status" value="1"/>
</dbReference>
<evidence type="ECO:0000256" key="8">
    <source>
        <dbReference type="PROSITE-ProRule" id="PRU00339"/>
    </source>
</evidence>
<comment type="similarity">
    <text evidence="2">Belongs to the glycosyltransferase 41 family. O-GlcNAc transferase subfamily.</text>
</comment>
<protein>
    <recommendedName>
        <fullName evidence="3">protein O-GlcNAc transferase</fullName>
        <ecNumber evidence="3">2.4.1.255</ecNumber>
    </recommendedName>
</protein>
<dbReference type="InterPro" id="IPR037919">
    <property type="entry name" value="OGT"/>
</dbReference>
<dbReference type="InterPro" id="IPR029489">
    <property type="entry name" value="OGT/SEC/SPY_C"/>
</dbReference>
<evidence type="ECO:0000256" key="2">
    <source>
        <dbReference type="ARBA" id="ARBA00005386"/>
    </source>
</evidence>
<accession>A0A1S7LEP9</accession>
<organism evidence="10">
    <name type="scientific">Magnetococcus massalia (strain MO-1)</name>
    <dbReference type="NCBI Taxonomy" id="451514"/>
    <lineage>
        <taxon>Bacteria</taxon>
        <taxon>Pseudomonadati</taxon>
        <taxon>Pseudomonadota</taxon>
        <taxon>Magnetococcia</taxon>
        <taxon>Magnetococcales</taxon>
        <taxon>Magnetococcaceae</taxon>
        <taxon>Magnetococcus</taxon>
    </lineage>
</organism>
<evidence type="ECO:0000256" key="7">
    <source>
        <dbReference type="ARBA" id="ARBA00022803"/>
    </source>
</evidence>
<evidence type="ECO:0000256" key="6">
    <source>
        <dbReference type="ARBA" id="ARBA00022737"/>
    </source>
</evidence>
<dbReference type="InterPro" id="IPR011990">
    <property type="entry name" value="TPR-like_helical_dom_sf"/>
</dbReference>
<feature type="repeat" description="TPR" evidence="8">
    <location>
        <begin position="150"/>
        <end position="183"/>
    </location>
</feature>
<dbReference type="Pfam" id="PF13432">
    <property type="entry name" value="TPR_16"/>
    <property type="match status" value="2"/>
</dbReference>
<sequence>MSNQAPAQSNRLTLEQAILRAQQAAQQGDHGEVLKLCQGILRADPQQLDALLLAAQSSRAIDKLDQALALLERLLKLHGLHAESLAEWCSLQMQRGADAEITKPLEQALAQQPNSAPLLFTLANVQRKQGDLKQAEACYRQALQSDGRYHKAIYNLAGLLMQQNRLDEALLQFEALVKLQPGHLAALKYLASLLQQKGQLEQALDYAQQLVDQYPQEAEGWRVIAEVQRQQGQTAEAEVALRAFVTLKPDNVEAMALWGHLLCELGRQHEAEEPLRRVLALKPNHEVASYALGHILVHQERWAEAEAFYTELLHVYPSRSELASVVAMTQVRQNKLEQAATFYAQRLKQVPQDVEALFQLAIVQMKQKKYGPAFKSFSQLVEHHPDALEGWHNLATLKMMQRDFRGAIPFYEELYKRDPSHSDALAKLVYARQNLCDWAPLAEHEAQTVAQLNGGEVSYFSPFELLTTEGVDPTAIKQAVRGYGEKLYGSLLREPPLVHSSSNRRAGRLRIGYLSKDFYDHACMRLLIGVLEGHNLEAFELFGYGYGEVPEEDALRQRVIQSFDHFTHYTTDSDREIAHAIAADELDILIFICGYTGMSQPGIMACRPAKIQVNWLGYASTLGHPRMADYLIGDPIVTPLEHGAHFSETLALMPHCYLPNDQQRPKAPRPTRQEQGLPEGAFVFASFNRSCKITAKMFSLWCDLVKAVEGSVLWLQQMPQEAQENLLQAATQQGVEPQRIIFAHRVPGNSDHLARLQLADLALDSFPYTSHATGCDVLWAGVPMISKIGPTFASRVGASLLKSLQLEALIVESDAAYAELALNLARDPQQLQQLREKLARQLQSSPLFDTQRFTRDLERLYQTIWQQHQAGERSPFCLPDPAISQVEA</sequence>
<dbReference type="GO" id="GO:0097363">
    <property type="term" value="F:protein O-acetylglucosaminyltransferase activity"/>
    <property type="evidence" value="ECO:0007669"/>
    <property type="project" value="UniProtKB-EC"/>
</dbReference>